<dbReference type="PANTHER" id="PTHR33361:SF2">
    <property type="entry name" value="DUF885 DOMAIN-CONTAINING PROTEIN"/>
    <property type="match status" value="1"/>
</dbReference>
<dbReference type="EMBL" id="MU825886">
    <property type="protein sequence ID" value="KAJ7384558.1"/>
    <property type="molecule type" value="Genomic_DNA"/>
</dbReference>
<dbReference type="Pfam" id="PF05960">
    <property type="entry name" value="DUF885"/>
    <property type="match status" value="1"/>
</dbReference>
<dbReference type="OrthoDB" id="10344481at2759"/>
<sequence length="214" mass="24183">MVRSVQECRAGLDAIQRSYLNISFSGPNGVFNESYMQEILKPEFLSNLENKTTQLNDWTKHHEGKTASRSLHESVLEYVGRPIHAFLRYLESDHMQHCVPSNVSSGLSFLPVSFVYVNGSADVTQKTTKVLPSGEPLNGSKAYVEILSYFTTTNNTPDEVHELGYKMLHKLYPEALEVARQVTGQKDNDTARDEFLKMLNSSEMFFSNVFDSTT</sequence>
<dbReference type="AlphaFoldDB" id="A0A9W9ZMQ4"/>
<dbReference type="PANTHER" id="PTHR33361">
    <property type="entry name" value="GLR0591 PROTEIN"/>
    <property type="match status" value="1"/>
</dbReference>
<comment type="caution">
    <text evidence="1">The sequence shown here is derived from an EMBL/GenBank/DDBJ whole genome shotgun (WGS) entry which is preliminary data.</text>
</comment>
<proteinExistence type="predicted"/>
<evidence type="ECO:0000313" key="1">
    <source>
        <dbReference type="EMBL" id="KAJ7384558.1"/>
    </source>
</evidence>
<dbReference type="InterPro" id="IPR010281">
    <property type="entry name" value="DUF885"/>
</dbReference>
<evidence type="ECO:0000313" key="2">
    <source>
        <dbReference type="Proteomes" id="UP001163046"/>
    </source>
</evidence>
<gene>
    <name evidence="1" type="ORF">OS493_021189</name>
</gene>
<name>A0A9W9ZMQ4_9CNID</name>
<dbReference type="Proteomes" id="UP001163046">
    <property type="component" value="Unassembled WGS sequence"/>
</dbReference>
<accession>A0A9W9ZMQ4</accession>
<reference evidence="1" key="1">
    <citation type="submission" date="2023-01" db="EMBL/GenBank/DDBJ databases">
        <title>Genome assembly of the deep-sea coral Lophelia pertusa.</title>
        <authorList>
            <person name="Herrera S."/>
            <person name="Cordes E."/>
        </authorList>
    </citation>
    <scope>NUCLEOTIDE SEQUENCE</scope>
    <source>
        <strain evidence="1">USNM1676648</strain>
        <tissue evidence="1">Polyp</tissue>
    </source>
</reference>
<protein>
    <submittedName>
        <fullName evidence="1">Uncharacterized protein</fullName>
    </submittedName>
</protein>
<keyword evidence="2" id="KW-1185">Reference proteome</keyword>
<organism evidence="1 2">
    <name type="scientific">Desmophyllum pertusum</name>
    <dbReference type="NCBI Taxonomy" id="174260"/>
    <lineage>
        <taxon>Eukaryota</taxon>
        <taxon>Metazoa</taxon>
        <taxon>Cnidaria</taxon>
        <taxon>Anthozoa</taxon>
        <taxon>Hexacorallia</taxon>
        <taxon>Scleractinia</taxon>
        <taxon>Caryophylliina</taxon>
        <taxon>Caryophylliidae</taxon>
        <taxon>Desmophyllum</taxon>
    </lineage>
</organism>